<dbReference type="EMBL" id="KZ825917">
    <property type="protein sequence ID" value="PYH92415.1"/>
    <property type="molecule type" value="Genomic_DNA"/>
</dbReference>
<dbReference type="InterPro" id="IPR032710">
    <property type="entry name" value="NTF2-like_dom_sf"/>
</dbReference>
<sequence length="258" mass="28846">MHVNRSPSAASPPSTSSLSLGANIETRFHGTTPLLAATSTGHIPTIRLLLDFHADITARTADGSTIIKLALDGGHTAVVSFLLSRFPHMLITDPRHPKGREWLRRQFRVIRDNVTDEQSKPPWFVLERILSGELGPVAGRSVLVGDVQMDISRNYAAGVRVVHTGTFDGVFVRHEGVRESAGLLNGVLPTTEYDVVGTRVEEGEGWVVERWRYRDKRSGVEVMDGVDWFWIRDGRICVKWIYYTVQCREGWGSRNCPI</sequence>
<dbReference type="SUPFAM" id="SSF48403">
    <property type="entry name" value="Ankyrin repeat"/>
    <property type="match status" value="1"/>
</dbReference>
<organism evidence="2 3">
    <name type="scientific">Aspergillus ellipticus CBS 707.79</name>
    <dbReference type="NCBI Taxonomy" id="1448320"/>
    <lineage>
        <taxon>Eukaryota</taxon>
        <taxon>Fungi</taxon>
        <taxon>Dikarya</taxon>
        <taxon>Ascomycota</taxon>
        <taxon>Pezizomycotina</taxon>
        <taxon>Eurotiomycetes</taxon>
        <taxon>Eurotiomycetidae</taxon>
        <taxon>Eurotiales</taxon>
        <taxon>Aspergillaceae</taxon>
        <taxon>Aspergillus</taxon>
        <taxon>Aspergillus subgen. Circumdati</taxon>
    </lineage>
</organism>
<dbReference type="SMART" id="SM00248">
    <property type="entry name" value="ANK"/>
    <property type="match status" value="2"/>
</dbReference>
<name>A0A319D4Q4_9EURO</name>
<dbReference type="PROSITE" id="PS50088">
    <property type="entry name" value="ANK_REPEAT"/>
    <property type="match status" value="1"/>
</dbReference>
<proteinExistence type="predicted"/>
<dbReference type="Gene3D" id="1.25.40.20">
    <property type="entry name" value="Ankyrin repeat-containing domain"/>
    <property type="match status" value="1"/>
</dbReference>
<reference evidence="2 3" key="1">
    <citation type="submission" date="2018-02" db="EMBL/GenBank/DDBJ databases">
        <title>The genomes of Aspergillus section Nigri reveals drivers in fungal speciation.</title>
        <authorList>
            <consortium name="DOE Joint Genome Institute"/>
            <person name="Vesth T.C."/>
            <person name="Nybo J."/>
            <person name="Theobald S."/>
            <person name="Brandl J."/>
            <person name="Frisvad J.C."/>
            <person name="Nielsen K.F."/>
            <person name="Lyhne E.K."/>
            <person name="Kogle M.E."/>
            <person name="Kuo A."/>
            <person name="Riley R."/>
            <person name="Clum A."/>
            <person name="Nolan M."/>
            <person name="Lipzen A."/>
            <person name="Salamov A."/>
            <person name="Henrissat B."/>
            <person name="Wiebenga A."/>
            <person name="De vries R.P."/>
            <person name="Grigoriev I.V."/>
            <person name="Mortensen U.H."/>
            <person name="Andersen M.R."/>
            <person name="Baker S.E."/>
        </authorList>
    </citation>
    <scope>NUCLEOTIDE SEQUENCE [LARGE SCALE GENOMIC DNA]</scope>
    <source>
        <strain evidence="2 3">CBS 707.79</strain>
    </source>
</reference>
<dbReference type="OrthoDB" id="341259at2759"/>
<gene>
    <name evidence="2" type="ORF">BO71DRAFT_420846</name>
</gene>
<protein>
    <submittedName>
        <fullName evidence="2">Uncharacterized protein</fullName>
    </submittedName>
</protein>
<dbReference type="PROSITE" id="PS50297">
    <property type="entry name" value="ANK_REP_REGION"/>
    <property type="match status" value="1"/>
</dbReference>
<dbReference type="STRING" id="1448320.A0A319D4Q4"/>
<evidence type="ECO:0000313" key="3">
    <source>
        <dbReference type="Proteomes" id="UP000247810"/>
    </source>
</evidence>
<keyword evidence="3" id="KW-1185">Reference proteome</keyword>
<feature type="repeat" description="ANK" evidence="1">
    <location>
        <begin position="29"/>
        <end position="61"/>
    </location>
</feature>
<dbReference type="SUPFAM" id="SSF54427">
    <property type="entry name" value="NTF2-like"/>
    <property type="match status" value="1"/>
</dbReference>
<dbReference type="Gene3D" id="3.10.450.50">
    <property type="match status" value="1"/>
</dbReference>
<evidence type="ECO:0000256" key="1">
    <source>
        <dbReference type="PROSITE-ProRule" id="PRU00023"/>
    </source>
</evidence>
<dbReference type="Proteomes" id="UP000247810">
    <property type="component" value="Unassembled WGS sequence"/>
</dbReference>
<dbReference type="AlphaFoldDB" id="A0A319D4Q4"/>
<dbReference type="InterPro" id="IPR036770">
    <property type="entry name" value="Ankyrin_rpt-contain_sf"/>
</dbReference>
<dbReference type="VEuPathDB" id="FungiDB:BO71DRAFT_420846"/>
<accession>A0A319D4Q4</accession>
<evidence type="ECO:0000313" key="2">
    <source>
        <dbReference type="EMBL" id="PYH92415.1"/>
    </source>
</evidence>
<keyword evidence="1" id="KW-0040">ANK repeat</keyword>
<dbReference type="InterPro" id="IPR002110">
    <property type="entry name" value="Ankyrin_rpt"/>
</dbReference>
<dbReference type="Pfam" id="PF12796">
    <property type="entry name" value="Ank_2"/>
    <property type="match status" value="1"/>
</dbReference>